<accession>A6GA96</accession>
<protein>
    <recommendedName>
        <fullName evidence="5">Lipoprotein</fullName>
    </recommendedName>
</protein>
<dbReference type="EMBL" id="ABCS01000050">
    <property type="protein sequence ID" value="EDM77198.1"/>
    <property type="molecule type" value="Genomic_DNA"/>
</dbReference>
<dbReference type="Proteomes" id="UP000005801">
    <property type="component" value="Unassembled WGS sequence"/>
</dbReference>
<evidence type="ECO:0000313" key="4">
    <source>
        <dbReference type="Proteomes" id="UP000005801"/>
    </source>
</evidence>
<reference evidence="3 4" key="1">
    <citation type="submission" date="2007-06" db="EMBL/GenBank/DDBJ databases">
        <authorList>
            <person name="Shimkets L."/>
            <person name="Ferriera S."/>
            <person name="Johnson J."/>
            <person name="Kravitz S."/>
            <person name="Beeson K."/>
            <person name="Sutton G."/>
            <person name="Rogers Y.-H."/>
            <person name="Friedman R."/>
            <person name="Frazier M."/>
            <person name="Venter J.C."/>
        </authorList>
    </citation>
    <scope>NUCLEOTIDE SEQUENCE [LARGE SCALE GENOMIC DNA]</scope>
    <source>
        <strain evidence="3 4">SIR-1</strain>
    </source>
</reference>
<feature type="compositionally biased region" description="Acidic residues" evidence="1">
    <location>
        <begin position="25"/>
        <end position="35"/>
    </location>
</feature>
<organism evidence="3 4">
    <name type="scientific">Plesiocystis pacifica SIR-1</name>
    <dbReference type="NCBI Taxonomy" id="391625"/>
    <lineage>
        <taxon>Bacteria</taxon>
        <taxon>Pseudomonadati</taxon>
        <taxon>Myxococcota</taxon>
        <taxon>Polyangia</taxon>
        <taxon>Nannocystales</taxon>
        <taxon>Nannocystaceae</taxon>
        <taxon>Plesiocystis</taxon>
    </lineage>
</organism>
<gene>
    <name evidence="3" type="ORF">PPSIR1_26653</name>
</gene>
<feature type="compositionally biased region" description="Acidic residues" evidence="1">
    <location>
        <begin position="42"/>
        <end position="69"/>
    </location>
</feature>
<feature type="region of interest" description="Disordered" evidence="1">
    <location>
        <begin position="22"/>
        <end position="78"/>
    </location>
</feature>
<dbReference type="RefSeq" id="WP_006973638.1">
    <property type="nucleotide sequence ID" value="NZ_ABCS01000050.1"/>
</dbReference>
<evidence type="ECO:0008006" key="5">
    <source>
        <dbReference type="Google" id="ProtNLM"/>
    </source>
</evidence>
<evidence type="ECO:0000256" key="1">
    <source>
        <dbReference type="SAM" id="MobiDB-lite"/>
    </source>
</evidence>
<evidence type="ECO:0000256" key="2">
    <source>
        <dbReference type="SAM" id="SignalP"/>
    </source>
</evidence>
<keyword evidence="2" id="KW-0732">Signal</keyword>
<sequence length="353" mass="35755">MTTYRLSSSTALALSLACFACTGPGDDEDSGDEQGDTAGDTTETDSGAEDSETDTGTEDSETGADDTTDTGEGNQGSCGEVTVTVLRDLQTAPNTFELGVEAMLASAVGSYAGTFSWYAPDGPYTADAAGTSAGLEFEVRYEGGEVRLVEYALHGELPEGQLGGEPCSNRVEVDAVLDFATDDGLFAEQAVAIELRASALGSQALSFRHELDFEVHAGELAEASFDLGETGELRMVQLGASFQGEGGGAPAVAASGSLAIEVLETELDFVGFGPVASYFGLAEGVEDLCGGCGDGELCQAWGDFGESSCEGLPAVCEAEPNCGCVGGAVCGDALLACVEGEGGTVSMVICAGP</sequence>
<dbReference type="PROSITE" id="PS51257">
    <property type="entry name" value="PROKAR_LIPOPROTEIN"/>
    <property type="match status" value="1"/>
</dbReference>
<dbReference type="AlphaFoldDB" id="A6GA96"/>
<dbReference type="STRING" id="391625.PPSIR1_26653"/>
<feature type="chain" id="PRO_5002697694" description="Lipoprotein" evidence="2">
    <location>
        <begin position="21"/>
        <end position="353"/>
    </location>
</feature>
<evidence type="ECO:0000313" key="3">
    <source>
        <dbReference type="EMBL" id="EDM77198.1"/>
    </source>
</evidence>
<proteinExistence type="predicted"/>
<feature type="signal peptide" evidence="2">
    <location>
        <begin position="1"/>
        <end position="20"/>
    </location>
</feature>
<comment type="caution">
    <text evidence="3">The sequence shown here is derived from an EMBL/GenBank/DDBJ whole genome shotgun (WGS) entry which is preliminary data.</text>
</comment>
<name>A6GA96_9BACT</name>
<keyword evidence="4" id="KW-1185">Reference proteome</keyword>
<dbReference type="OrthoDB" id="9896113at2"/>